<dbReference type="Proteomes" id="UP001328733">
    <property type="component" value="Unassembled WGS sequence"/>
</dbReference>
<name>A0AAW9QVG4_9CHRO</name>
<proteinExistence type="predicted"/>
<evidence type="ECO:0000313" key="1">
    <source>
        <dbReference type="EMBL" id="MEG3438387.1"/>
    </source>
</evidence>
<accession>A0AAW9QVG4</accession>
<gene>
    <name evidence="1" type="ORF">V0288_14750</name>
</gene>
<reference evidence="1 2" key="1">
    <citation type="submission" date="2024-01" db="EMBL/GenBank/DDBJ databases">
        <title>Genomic insights into the taxonomy and metabolism of the cyanobacterium Pannus brasiliensis CCIBt3594.</title>
        <authorList>
            <person name="Machado M."/>
            <person name="Botero N.B."/>
            <person name="Andreote A.P.D."/>
            <person name="Feitosa A.M.T."/>
            <person name="Popin R."/>
            <person name="Sivonen K."/>
            <person name="Fiore M.F."/>
        </authorList>
    </citation>
    <scope>NUCLEOTIDE SEQUENCE [LARGE SCALE GENOMIC DNA]</scope>
    <source>
        <strain evidence="1 2">CCIBt3594</strain>
    </source>
</reference>
<keyword evidence="2" id="KW-1185">Reference proteome</keyword>
<dbReference type="RefSeq" id="WP_332865867.1">
    <property type="nucleotide sequence ID" value="NZ_JBAFSM010000027.1"/>
</dbReference>
<dbReference type="AlphaFoldDB" id="A0AAW9QVG4"/>
<comment type="caution">
    <text evidence="1">The sequence shown here is derived from an EMBL/GenBank/DDBJ whole genome shotgun (WGS) entry which is preliminary data.</text>
</comment>
<dbReference type="EMBL" id="JBAFSM010000027">
    <property type="protein sequence ID" value="MEG3438387.1"/>
    <property type="molecule type" value="Genomic_DNA"/>
</dbReference>
<evidence type="ECO:0000313" key="2">
    <source>
        <dbReference type="Proteomes" id="UP001328733"/>
    </source>
</evidence>
<organism evidence="1 2">
    <name type="scientific">Pannus brasiliensis CCIBt3594</name>
    <dbReference type="NCBI Taxonomy" id="1427578"/>
    <lineage>
        <taxon>Bacteria</taxon>
        <taxon>Bacillati</taxon>
        <taxon>Cyanobacteriota</taxon>
        <taxon>Cyanophyceae</taxon>
        <taxon>Oscillatoriophycideae</taxon>
        <taxon>Chroococcales</taxon>
        <taxon>Microcystaceae</taxon>
        <taxon>Pannus</taxon>
    </lineage>
</organism>
<sequence>MVHILRATCTDGQLILQEKLDPELEGKKVRVIVQEIVEPESENSITTTEPSLESLYGICAEDSIILDESDTWTEQDRLDLVSFSLQSAGLNYPEDEGLIE</sequence>
<protein>
    <submittedName>
        <fullName evidence="1">Uncharacterized protein</fullName>
    </submittedName>
</protein>